<evidence type="ECO:0000256" key="1">
    <source>
        <dbReference type="SAM" id="SignalP"/>
    </source>
</evidence>
<dbReference type="RefSeq" id="WP_143020391.1">
    <property type="nucleotide sequence ID" value="NZ_FNCN01000026.1"/>
</dbReference>
<dbReference type="PROSITE" id="PS51318">
    <property type="entry name" value="TAT"/>
    <property type="match status" value="1"/>
</dbReference>
<dbReference type="InterPro" id="IPR006311">
    <property type="entry name" value="TAT_signal"/>
</dbReference>
<evidence type="ECO:0000313" key="2">
    <source>
        <dbReference type="EMBL" id="SDH91064.1"/>
    </source>
</evidence>
<keyword evidence="3" id="KW-1185">Reference proteome</keyword>
<evidence type="ECO:0000313" key="3">
    <source>
        <dbReference type="Proteomes" id="UP000198923"/>
    </source>
</evidence>
<feature type="chain" id="PRO_5011752921" evidence="1">
    <location>
        <begin position="28"/>
        <end position="118"/>
    </location>
</feature>
<accession>A0A1G8G9K2</accession>
<keyword evidence="1" id="KW-0732">Signal</keyword>
<dbReference type="Proteomes" id="UP000198923">
    <property type="component" value="Unassembled WGS sequence"/>
</dbReference>
<dbReference type="EMBL" id="FNCN01000026">
    <property type="protein sequence ID" value="SDH91064.1"/>
    <property type="molecule type" value="Genomic_DNA"/>
</dbReference>
<dbReference type="AlphaFoldDB" id="A0A1G8G9K2"/>
<sequence length="118" mass="11364">MRSTRRAAVAFLLAAAVSGFAAPAAMAAPSDPDPVSGLAGGLLGGAGGADPQSSVTGLIGGATGGVTGGVTGGGVPLPPLRRLVIGVTDGSDWISRVAYAVASDFELRPVSWGSTTSK</sequence>
<name>A0A1G8G9K2_9ACTN</name>
<organism evidence="2 3">
    <name type="scientific">Sinosporangium album</name>
    <dbReference type="NCBI Taxonomy" id="504805"/>
    <lineage>
        <taxon>Bacteria</taxon>
        <taxon>Bacillati</taxon>
        <taxon>Actinomycetota</taxon>
        <taxon>Actinomycetes</taxon>
        <taxon>Streptosporangiales</taxon>
        <taxon>Streptosporangiaceae</taxon>
        <taxon>Sinosporangium</taxon>
    </lineage>
</organism>
<protein>
    <submittedName>
        <fullName evidence="2">Uncharacterized protein</fullName>
    </submittedName>
</protein>
<gene>
    <name evidence="2" type="ORF">SAMN05421505_12631</name>
</gene>
<reference evidence="2 3" key="1">
    <citation type="submission" date="2016-10" db="EMBL/GenBank/DDBJ databases">
        <authorList>
            <person name="de Groot N.N."/>
        </authorList>
    </citation>
    <scope>NUCLEOTIDE SEQUENCE [LARGE SCALE GENOMIC DNA]</scope>
    <source>
        <strain evidence="2 3">CPCC 201354</strain>
    </source>
</reference>
<proteinExistence type="predicted"/>
<feature type="signal peptide" evidence="1">
    <location>
        <begin position="1"/>
        <end position="27"/>
    </location>
</feature>